<dbReference type="PANTHER" id="PTHR43464">
    <property type="entry name" value="METHYLTRANSFERASE"/>
    <property type="match status" value="1"/>
</dbReference>
<dbReference type="InterPro" id="IPR029063">
    <property type="entry name" value="SAM-dependent_MTases_sf"/>
</dbReference>
<feature type="domain" description="Methyltransferase" evidence="4">
    <location>
        <begin position="55"/>
        <end position="95"/>
    </location>
</feature>
<dbReference type="PANTHER" id="PTHR43464:SF19">
    <property type="entry name" value="UBIQUINONE BIOSYNTHESIS O-METHYLTRANSFERASE, MITOCHONDRIAL"/>
    <property type="match status" value="1"/>
</dbReference>
<dbReference type="GO" id="GO:0032259">
    <property type="term" value="P:methylation"/>
    <property type="evidence" value="ECO:0007669"/>
    <property type="project" value="UniProtKB-KW"/>
</dbReference>
<name>A0AAP3A3V1_ECOLX</name>
<evidence type="ECO:0000313" key="6">
    <source>
        <dbReference type="Proteomes" id="UP001208624"/>
    </source>
</evidence>
<feature type="non-terminal residue" evidence="5">
    <location>
        <position position="96"/>
    </location>
</feature>
<keyword evidence="3" id="KW-0949">S-adenosyl-L-methionine</keyword>
<evidence type="ECO:0000259" key="4">
    <source>
        <dbReference type="Pfam" id="PF13847"/>
    </source>
</evidence>
<dbReference type="Gene3D" id="3.40.50.150">
    <property type="entry name" value="Vaccinia Virus protein VP39"/>
    <property type="match status" value="1"/>
</dbReference>
<evidence type="ECO:0000313" key="5">
    <source>
        <dbReference type="EMBL" id="MCV5625731.1"/>
    </source>
</evidence>
<protein>
    <submittedName>
        <fullName evidence="5">Methyltransferase domain-containing protein</fullName>
    </submittedName>
</protein>
<dbReference type="SUPFAM" id="SSF53335">
    <property type="entry name" value="S-adenosyl-L-methionine-dependent methyltransferases"/>
    <property type="match status" value="1"/>
</dbReference>
<gene>
    <name evidence="5" type="ORF">OFN31_29250</name>
</gene>
<evidence type="ECO:0000256" key="2">
    <source>
        <dbReference type="ARBA" id="ARBA00022679"/>
    </source>
</evidence>
<dbReference type="GO" id="GO:0008168">
    <property type="term" value="F:methyltransferase activity"/>
    <property type="evidence" value="ECO:0007669"/>
    <property type="project" value="UniProtKB-KW"/>
</dbReference>
<dbReference type="Proteomes" id="UP001208624">
    <property type="component" value="Unassembled WGS sequence"/>
</dbReference>
<evidence type="ECO:0000256" key="1">
    <source>
        <dbReference type="ARBA" id="ARBA00022603"/>
    </source>
</evidence>
<comment type="caution">
    <text evidence="5">The sequence shown here is derived from an EMBL/GenBank/DDBJ whole genome shotgun (WGS) entry which is preliminary data.</text>
</comment>
<reference evidence="5" key="1">
    <citation type="submission" date="2023-06" db="EMBL/GenBank/DDBJ databases">
        <title>Deciphering the underlying mechanisms mediating the transmission of blaNDM gene from human to animals in China.</title>
        <authorList>
            <person name="Chen K."/>
            <person name="Chen S."/>
        </authorList>
    </citation>
    <scope>NUCLEOTIDE SEQUENCE</scope>
    <source>
        <strain evidence="5">1199</strain>
    </source>
</reference>
<dbReference type="RefSeq" id="WP_179364080.1">
    <property type="nucleotide sequence ID" value="NZ_JABUFT010000178.1"/>
</dbReference>
<dbReference type="Pfam" id="PF13847">
    <property type="entry name" value="Methyltransf_31"/>
    <property type="match status" value="1"/>
</dbReference>
<dbReference type="EMBL" id="JAOVKC010000756">
    <property type="protein sequence ID" value="MCV5625731.1"/>
    <property type="molecule type" value="Genomic_DNA"/>
</dbReference>
<sequence length="96" mass="10630">MTKDLNTLVSELPEIYQTIFGHPEWDGDAARDCNQRLDLITEQYDNLSRALGRPLNVLDLGCAQGFFSLSLASKGATIVGIDFQQENINVCRALAE</sequence>
<dbReference type="InterPro" id="IPR025714">
    <property type="entry name" value="Methyltranfer_dom"/>
</dbReference>
<dbReference type="AlphaFoldDB" id="A0AAP3A3V1"/>
<proteinExistence type="predicted"/>
<keyword evidence="1 5" id="KW-0489">Methyltransferase</keyword>
<accession>A0AAP3A3V1</accession>
<keyword evidence="2" id="KW-0808">Transferase</keyword>
<evidence type="ECO:0000256" key="3">
    <source>
        <dbReference type="ARBA" id="ARBA00022691"/>
    </source>
</evidence>
<organism evidence="5 6">
    <name type="scientific">Escherichia coli</name>
    <dbReference type="NCBI Taxonomy" id="562"/>
    <lineage>
        <taxon>Bacteria</taxon>
        <taxon>Pseudomonadati</taxon>
        <taxon>Pseudomonadota</taxon>
        <taxon>Gammaproteobacteria</taxon>
        <taxon>Enterobacterales</taxon>
        <taxon>Enterobacteriaceae</taxon>
        <taxon>Escherichia</taxon>
    </lineage>
</organism>